<evidence type="ECO:0000313" key="2">
    <source>
        <dbReference type="EMBL" id="MQM05161.1"/>
    </source>
</evidence>
<comment type="caution">
    <text evidence="2">The sequence shown here is derived from an EMBL/GenBank/DDBJ whole genome shotgun (WGS) entry which is preliminary data.</text>
</comment>
<dbReference type="EMBL" id="NMUH01003358">
    <property type="protein sequence ID" value="MQM05161.1"/>
    <property type="molecule type" value="Genomic_DNA"/>
</dbReference>
<feature type="compositionally biased region" description="Basic residues" evidence="1">
    <location>
        <begin position="726"/>
        <end position="739"/>
    </location>
</feature>
<feature type="region of interest" description="Disordered" evidence="1">
    <location>
        <begin position="1"/>
        <end position="462"/>
    </location>
</feature>
<dbReference type="Proteomes" id="UP000652761">
    <property type="component" value="Unassembled WGS sequence"/>
</dbReference>
<accession>A0A843WHT7</accession>
<feature type="compositionally biased region" description="Basic and acidic residues" evidence="1">
    <location>
        <begin position="80"/>
        <end position="91"/>
    </location>
</feature>
<feature type="compositionally biased region" description="Low complexity" evidence="1">
    <location>
        <begin position="753"/>
        <end position="772"/>
    </location>
</feature>
<sequence>MGMCFSKKKLLQNGQPPSPTRSASSQPTAPKHLPRRQTETAEAVATTPSLTQQQSQAVPAAAPGSKKQIFGTTPSSINNIDEHGGRTEEVKAAATATAAAETEKTTKSTAAANASSSKQPSAPEEDPQVAAATVRTSSCSKEEVESILIQCGRLSRNSSGAESRHHRSRKRSYDFDCGERNVDDEDEEEREKPSFSRPSPHRHRHRRTPSRDGDNSEHKRSGSRERGSGSSAGRRTSRSPGRRSDTQLVASSSSNTSSTDRSRQPPGKMVSVPAREKTTTVPSEVGCGMSVRKATTAAPLLSAAVDGGNKRSSSEVGGLRSASPRTRSPANPTRSCTNENTHSQLHLPPQQPQSLSRSSSRKTEQSPYRRNPMAEVDGNILSRMEQPPPPKANLQMQNDNKMQSTSKKADEGTRKPLQSSQQQQLRGGENTMQMRRQDIRNGAAAEVTSAAGDGNNTARGSVREKVMSCRVKEHRQERQPATENLAVDQVLLPTTGSGAEVPNPTALTRTRSSRRSSKDLDANPCFNPAETLLKPASYASLLLEDIHNYHHHKNAPSFSLPACVSKACSILEAVADLNSSSSAAASGNSKVPEADRSHASVNGSCHHYYINDGAGTAKMTTAGQIQFVESDLAVAEDEEDLTKPSLRKYNVSATAMARDPGVDLEPQESAGSNSFVGQPWASPREPNSADSSDRCWTSSWSNNGAGDDAMGRGLEEFIGASDNHQKQRHHLKQQQHHRSLGGGFEASGRRSRSGAAASASAAASMMSNSSSRGRGGSK</sequence>
<feature type="compositionally biased region" description="Polar residues" evidence="1">
    <location>
        <begin position="70"/>
        <end position="79"/>
    </location>
</feature>
<dbReference type="PANTHER" id="PTHR34367:SF1">
    <property type="entry name" value="OS04G0528600 PROTEIN"/>
    <property type="match status" value="1"/>
</dbReference>
<feature type="compositionally biased region" description="Low complexity" evidence="1">
    <location>
        <begin position="107"/>
        <end position="118"/>
    </location>
</feature>
<proteinExistence type="predicted"/>
<feature type="compositionally biased region" description="Polar residues" evidence="1">
    <location>
        <begin position="394"/>
        <end position="406"/>
    </location>
</feature>
<protein>
    <submittedName>
        <fullName evidence="2">Uncharacterized protein</fullName>
    </submittedName>
</protein>
<evidence type="ECO:0000313" key="3">
    <source>
        <dbReference type="Proteomes" id="UP000652761"/>
    </source>
</evidence>
<feature type="compositionally biased region" description="Polar residues" evidence="1">
    <location>
        <begin position="12"/>
        <end position="28"/>
    </location>
</feature>
<name>A0A843WHT7_COLES</name>
<dbReference type="OrthoDB" id="1927466at2759"/>
<dbReference type="InterPro" id="IPR040412">
    <property type="entry name" value="At1g65710-like"/>
</dbReference>
<dbReference type="PANTHER" id="PTHR34367">
    <property type="entry name" value="OS02G0734667 PROTEIN"/>
    <property type="match status" value="1"/>
</dbReference>
<feature type="region of interest" description="Disordered" evidence="1">
    <location>
        <begin position="494"/>
        <end position="523"/>
    </location>
</feature>
<feature type="compositionally biased region" description="Low complexity" evidence="1">
    <location>
        <begin position="342"/>
        <end position="358"/>
    </location>
</feature>
<feature type="compositionally biased region" description="Low complexity" evidence="1">
    <location>
        <begin position="52"/>
        <end position="63"/>
    </location>
</feature>
<feature type="compositionally biased region" description="Basic and acidic residues" evidence="1">
    <location>
        <begin position="171"/>
        <end position="181"/>
    </location>
</feature>
<organism evidence="2 3">
    <name type="scientific">Colocasia esculenta</name>
    <name type="common">Wild taro</name>
    <name type="synonym">Arum esculentum</name>
    <dbReference type="NCBI Taxonomy" id="4460"/>
    <lineage>
        <taxon>Eukaryota</taxon>
        <taxon>Viridiplantae</taxon>
        <taxon>Streptophyta</taxon>
        <taxon>Embryophyta</taxon>
        <taxon>Tracheophyta</taxon>
        <taxon>Spermatophyta</taxon>
        <taxon>Magnoliopsida</taxon>
        <taxon>Liliopsida</taxon>
        <taxon>Araceae</taxon>
        <taxon>Aroideae</taxon>
        <taxon>Colocasieae</taxon>
        <taxon>Colocasia</taxon>
    </lineage>
</organism>
<gene>
    <name evidence="2" type="ORF">Taro_037969</name>
</gene>
<reference evidence="2" key="1">
    <citation type="submission" date="2017-07" db="EMBL/GenBank/DDBJ databases">
        <title>Taro Niue Genome Assembly and Annotation.</title>
        <authorList>
            <person name="Atibalentja N."/>
            <person name="Keating K."/>
            <person name="Fields C.J."/>
        </authorList>
    </citation>
    <scope>NUCLEOTIDE SEQUENCE</scope>
    <source>
        <strain evidence="2">Niue_2</strain>
        <tissue evidence="2">Leaf</tissue>
    </source>
</reference>
<feature type="region of interest" description="Disordered" evidence="1">
    <location>
        <begin position="661"/>
        <end position="778"/>
    </location>
</feature>
<feature type="compositionally biased region" description="Basic and acidic residues" evidence="1">
    <location>
        <begin position="209"/>
        <end position="227"/>
    </location>
</feature>
<feature type="compositionally biased region" description="Basic residues" evidence="1">
    <location>
        <begin position="199"/>
        <end position="208"/>
    </location>
</feature>
<feature type="compositionally biased region" description="Polar residues" evidence="1">
    <location>
        <begin position="323"/>
        <end position="341"/>
    </location>
</feature>
<feature type="compositionally biased region" description="Polar residues" evidence="1">
    <location>
        <begin position="688"/>
        <end position="704"/>
    </location>
</feature>
<keyword evidence="3" id="KW-1185">Reference proteome</keyword>
<feature type="compositionally biased region" description="Basic residues" evidence="1">
    <location>
        <begin position="1"/>
        <end position="10"/>
    </location>
</feature>
<evidence type="ECO:0000256" key="1">
    <source>
        <dbReference type="SAM" id="MobiDB-lite"/>
    </source>
</evidence>
<dbReference type="AlphaFoldDB" id="A0A843WHT7"/>